<accession>A0A2Y9BIY9</accession>
<reference evidence="5 6" key="1">
    <citation type="submission" date="2018-05" db="EMBL/GenBank/DDBJ databases">
        <title>The Hungate 1000. A catalogue of reference genomes from the rumen microbiome.</title>
        <authorList>
            <person name="Kelly W."/>
        </authorList>
    </citation>
    <scope>NUCLEOTIDE SEQUENCE [LARGE SCALE GENOMIC DNA]</scope>
    <source>
        <strain evidence="5 6">NLAE-zl-C242</strain>
    </source>
</reference>
<dbReference type="Pfam" id="PF00005">
    <property type="entry name" value="ABC_tran"/>
    <property type="match status" value="1"/>
</dbReference>
<dbReference type="SMART" id="SM00382">
    <property type="entry name" value="AAA"/>
    <property type="match status" value="1"/>
</dbReference>
<keyword evidence="1" id="KW-0813">Transport</keyword>
<dbReference type="InterPro" id="IPR003439">
    <property type="entry name" value="ABC_transporter-like_ATP-bd"/>
</dbReference>
<feature type="domain" description="ABC transporter" evidence="4">
    <location>
        <begin position="9"/>
        <end position="244"/>
    </location>
</feature>
<dbReference type="InterPro" id="IPR027417">
    <property type="entry name" value="P-loop_NTPase"/>
</dbReference>
<dbReference type="Proteomes" id="UP000245845">
    <property type="component" value="Unassembled WGS sequence"/>
</dbReference>
<comment type="caution">
    <text evidence="5">The sequence shown here is derived from an EMBL/GenBank/DDBJ whole genome shotgun (WGS) entry which is preliminary data.</text>
</comment>
<dbReference type="GO" id="GO:0005524">
    <property type="term" value="F:ATP binding"/>
    <property type="evidence" value="ECO:0007669"/>
    <property type="project" value="UniProtKB-KW"/>
</dbReference>
<gene>
    <name evidence="5" type="ORF">A8806_113102</name>
</gene>
<dbReference type="AlphaFoldDB" id="A0A2Y9BIY9"/>
<sequence length="265" mass="29903">MDGKGKVTVRCKDLCKTFYAKNRKQDEVNEVIRNLNLEVKENEFLVLFGPGQCGKTTILNLLAGLVDATGGEIEVNGKKVDGPSCDRGMVYQTTALFPWMSVMKNVSFGPRMQGVKKEEWKKRAQYYIDLVGLTGFEDSYPVKLSGGMQQRVGIARAYCNNPDVIFMDEPFGHLDAQTRYLMEEEIEKICSKEKRTVVFVTNNVEEAIYLADRIVVLTEMPASVKKEYIIGLPRPRDYTSEAFLALREEITQCVEGNVAEEEVQG</sequence>
<dbReference type="EMBL" id="QGDL01000013">
    <property type="protein sequence ID" value="PWJ23669.1"/>
    <property type="molecule type" value="Genomic_DNA"/>
</dbReference>
<dbReference type="PANTHER" id="PTHR42788:SF13">
    <property type="entry name" value="ALIPHATIC SULFONATES IMPORT ATP-BINDING PROTEIN SSUB"/>
    <property type="match status" value="1"/>
</dbReference>
<dbReference type="GO" id="GO:0016887">
    <property type="term" value="F:ATP hydrolysis activity"/>
    <property type="evidence" value="ECO:0007669"/>
    <property type="project" value="InterPro"/>
</dbReference>
<dbReference type="InterPro" id="IPR017871">
    <property type="entry name" value="ABC_transporter-like_CS"/>
</dbReference>
<dbReference type="CDD" id="cd03293">
    <property type="entry name" value="ABC_NrtD_SsuB_transporters"/>
    <property type="match status" value="1"/>
</dbReference>
<name>A0A2Y9BIY9_9FIRM</name>
<evidence type="ECO:0000256" key="1">
    <source>
        <dbReference type="ARBA" id="ARBA00022448"/>
    </source>
</evidence>
<dbReference type="InterPro" id="IPR050166">
    <property type="entry name" value="ABC_transporter_ATP-bind"/>
</dbReference>
<dbReference type="SUPFAM" id="SSF52540">
    <property type="entry name" value="P-loop containing nucleoside triphosphate hydrolases"/>
    <property type="match status" value="1"/>
</dbReference>
<evidence type="ECO:0000256" key="2">
    <source>
        <dbReference type="ARBA" id="ARBA00022741"/>
    </source>
</evidence>
<keyword evidence="2" id="KW-0547">Nucleotide-binding</keyword>
<proteinExistence type="predicted"/>
<dbReference type="PROSITE" id="PS00211">
    <property type="entry name" value="ABC_TRANSPORTER_1"/>
    <property type="match status" value="1"/>
</dbReference>
<keyword evidence="3 5" id="KW-0067">ATP-binding</keyword>
<dbReference type="Gene3D" id="3.40.50.300">
    <property type="entry name" value="P-loop containing nucleotide triphosphate hydrolases"/>
    <property type="match status" value="1"/>
</dbReference>
<organism evidence="5 6">
    <name type="scientific">Faecalicatena orotica</name>
    <dbReference type="NCBI Taxonomy" id="1544"/>
    <lineage>
        <taxon>Bacteria</taxon>
        <taxon>Bacillati</taxon>
        <taxon>Bacillota</taxon>
        <taxon>Clostridia</taxon>
        <taxon>Lachnospirales</taxon>
        <taxon>Lachnospiraceae</taxon>
        <taxon>Faecalicatena</taxon>
    </lineage>
</organism>
<evidence type="ECO:0000313" key="6">
    <source>
        <dbReference type="Proteomes" id="UP000245845"/>
    </source>
</evidence>
<dbReference type="PANTHER" id="PTHR42788">
    <property type="entry name" value="TAURINE IMPORT ATP-BINDING PROTEIN-RELATED"/>
    <property type="match status" value="1"/>
</dbReference>
<dbReference type="InterPro" id="IPR003593">
    <property type="entry name" value="AAA+_ATPase"/>
</dbReference>
<evidence type="ECO:0000259" key="4">
    <source>
        <dbReference type="PROSITE" id="PS50893"/>
    </source>
</evidence>
<dbReference type="PROSITE" id="PS50893">
    <property type="entry name" value="ABC_TRANSPORTER_2"/>
    <property type="match status" value="1"/>
</dbReference>
<evidence type="ECO:0000256" key="3">
    <source>
        <dbReference type="ARBA" id="ARBA00022840"/>
    </source>
</evidence>
<evidence type="ECO:0000313" key="5">
    <source>
        <dbReference type="EMBL" id="PWJ23669.1"/>
    </source>
</evidence>
<keyword evidence="6" id="KW-1185">Reference proteome</keyword>
<protein>
    <submittedName>
        <fullName evidence="5">NitT/TauT family transport system ATP-binding protein/sulfonate transport system ATP-binding protein</fullName>
    </submittedName>
</protein>